<accession>A0ABW4PFR0</accession>
<dbReference type="PROSITE" id="PS01124">
    <property type="entry name" value="HTH_ARAC_FAMILY_2"/>
    <property type="match status" value="1"/>
</dbReference>
<dbReference type="Pfam" id="PF12833">
    <property type="entry name" value="HTH_18"/>
    <property type="match status" value="1"/>
</dbReference>
<evidence type="ECO:0000313" key="5">
    <source>
        <dbReference type="EMBL" id="MFD1828997.1"/>
    </source>
</evidence>
<evidence type="ECO:0000313" key="6">
    <source>
        <dbReference type="Proteomes" id="UP001597365"/>
    </source>
</evidence>
<dbReference type="Gene3D" id="1.10.10.60">
    <property type="entry name" value="Homeodomain-like"/>
    <property type="match status" value="1"/>
</dbReference>
<dbReference type="PANTHER" id="PTHR46796">
    <property type="entry name" value="HTH-TYPE TRANSCRIPTIONAL ACTIVATOR RHAS-RELATED"/>
    <property type="match status" value="1"/>
</dbReference>
<keyword evidence="1" id="KW-0805">Transcription regulation</keyword>
<organism evidence="5 6">
    <name type="scientific">Streptomyces desertarenae</name>
    <dbReference type="NCBI Taxonomy" id="2666184"/>
    <lineage>
        <taxon>Bacteria</taxon>
        <taxon>Bacillati</taxon>
        <taxon>Actinomycetota</taxon>
        <taxon>Actinomycetes</taxon>
        <taxon>Kitasatosporales</taxon>
        <taxon>Streptomycetaceae</taxon>
        <taxon>Streptomyces</taxon>
    </lineage>
</organism>
<feature type="domain" description="HTH araC/xylS-type" evidence="4">
    <location>
        <begin position="147"/>
        <end position="244"/>
    </location>
</feature>
<evidence type="ECO:0000259" key="4">
    <source>
        <dbReference type="PROSITE" id="PS01124"/>
    </source>
</evidence>
<evidence type="ECO:0000256" key="1">
    <source>
        <dbReference type="ARBA" id="ARBA00023015"/>
    </source>
</evidence>
<gene>
    <name evidence="5" type="ORF">ACFSJS_04875</name>
</gene>
<dbReference type="SMART" id="SM00342">
    <property type="entry name" value="HTH_ARAC"/>
    <property type="match status" value="1"/>
</dbReference>
<dbReference type="PANTHER" id="PTHR46796:SF15">
    <property type="entry name" value="BLL1074 PROTEIN"/>
    <property type="match status" value="1"/>
</dbReference>
<dbReference type="EMBL" id="JBHUFU010000002">
    <property type="protein sequence ID" value="MFD1828997.1"/>
    <property type="molecule type" value="Genomic_DNA"/>
</dbReference>
<keyword evidence="3" id="KW-0804">Transcription</keyword>
<sequence>MYEERDSQRVAGAVVWRREAPPAARRSRGPVRVLPDGCMDVIWTGGGLLVAGPDTRAHLVDDRPREPAGPGGRSRGAAYVGLRLAPGSGPRVLGLPAHELRDARVPLDALWPQRRVRELVERVALAPDRAAALEALAAGRLREAPGDPLTDVVAAGLRAGGSVASVARGAGLSERQLHRRSLAAFGYGPKTLARVLRLQRALRLIRGGVPPASAAARSGYADQAHLSREVGALAGVQLSVLLAEA</sequence>
<dbReference type="Proteomes" id="UP001597365">
    <property type="component" value="Unassembled WGS sequence"/>
</dbReference>
<keyword evidence="2" id="KW-0238">DNA-binding</keyword>
<protein>
    <submittedName>
        <fullName evidence="5">Helix-turn-helix domain-containing protein</fullName>
    </submittedName>
</protein>
<keyword evidence="6" id="KW-1185">Reference proteome</keyword>
<comment type="caution">
    <text evidence="5">The sequence shown here is derived from an EMBL/GenBank/DDBJ whole genome shotgun (WGS) entry which is preliminary data.</text>
</comment>
<evidence type="ECO:0000256" key="2">
    <source>
        <dbReference type="ARBA" id="ARBA00023125"/>
    </source>
</evidence>
<dbReference type="InterPro" id="IPR018060">
    <property type="entry name" value="HTH_AraC"/>
</dbReference>
<evidence type="ECO:0000256" key="3">
    <source>
        <dbReference type="ARBA" id="ARBA00023163"/>
    </source>
</evidence>
<dbReference type="InterPro" id="IPR050204">
    <property type="entry name" value="AraC_XylS_family_regulators"/>
</dbReference>
<reference evidence="6" key="1">
    <citation type="journal article" date="2019" name="Int. J. Syst. Evol. Microbiol.">
        <title>The Global Catalogue of Microorganisms (GCM) 10K type strain sequencing project: providing services to taxonomists for standard genome sequencing and annotation.</title>
        <authorList>
            <consortium name="The Broad Institute Genomics Platform"/>
            <consortium name="The Broad Institute Genome Sequencing Center for Infectious Disease"/>
            <person name="Wu L."/>
            <person name="Ma J."/>
        </authorList>
    </citation>
    <scope>NUCLEOTIDE SEQUENCE [LARGE SCALE GENOMIC DNA]</scope>
    <source>
        <strain evidence="6">CGMCC 4.7455</strain>
    </source>
</reference>
<name>A0ABW4PFR0_9ACTN</name>
<proteinExistence type="predicted"/>
<dbReference type="RefSeq" id="WP_380897108.1">
    <property type="nucleotide sequence ID" value="NZ_JBHUFU010000002.1"/>
</dbReference>